<dbReference type="Proteomes" id="UP000178565">
    <property type="component" value="Unassembled WGS sequence"/>
</dbReference>
<gene>
    <name evidence="1" type="ORF">A3B45_04055</name>
</gene>
<dbReference type="AlphaFoldDB" id="A0A1F5KT07"/>
<accession>A0A1F5KT07</accession>
<evidence type="ECO:0000313" key="1">
    <source>
        <dbReference type="EMBL" id="OGE43751.1"/>
    </source>
</evidence>
<name>A0A1F5KT07_9BACT</name>
<dbReference type="STRING" id="1797785.A3B45_04055"/>
<reference evidence="1 2" key="1">
    <citation type="journal article" date="2016" name="Nat. Commun.">
        <title>Thousands of microbial genomes shed light on interconnected biogeochemical processes in an aquifer system.</title>
        <authorList>
            <person name="Anantharaman K."/>
            <person name="Brown C.T."/>
            <person name="Hug L.A."/>
            <person name="Sharon I."/>
            <person name="Castelle C.J."/>
            <person name="Probst A.J."/>
            <person name="Thomas B.C."/>
            <person name="Singh A."/>
            <person name="Wilkins M.J."/>
            <person name="Karaoz U."/>
            <person name="Brodie E.L."/>
            <person name="Williams K.H."/>
            <person name="Hubbard S.S."/>
            <person name="Banfield J.F."/>
        </authorList>
    </citation>
    <scope>NUCLEOTIDE SEQUENCE [LARGE SCALE GENOMIC DNA]</scope>
</reference>
<dbReference type="EMBL" id="MFDM01000013">
    <property type="protein sequence ID" value="OGE43751.1"/>
    <property type="molecule type" value="Genomic_DNA"/>
</dbReference>
<evidence type="ECO:0000313" key="2">
    <source>
        <dbReference type="Proteomes" id="UP000178565"/>
    </source>
</evidence>
<proteinExistence type="predicted"/>
<protein>
    <recommendedName>
        <fullName evidence="3">Phage-Barnase-EndoU-ColicinE5/D-RelE like nuclease 2 domain-containing protein</fullName>
    </recommendedName>
</protein>
<sequence length="106" mass="12242">MLLAKVISKNKVTIRLTHERWYHISSSHLEIDPDDYKSVMNTVANPDIILKGDQGELLAVRKKAGKKVWIVVPYKELGKVDGFVLTAYLTTDSSWLFKKEIIWNRE</sequence>
<evidence type="ECO:0008006" key="3">
    <source>
        <dbReference type="Google" id="ProtNLM"/>
    </source>
</evidence>
<organism evidence="1 2">
    <name type="scientific">Candidatus Daviesbacteria bacterium RIFCSPLOWO2_01_FULL_39_12</name>
    <dbReference type="NCBI Taxonomy" id="1797785"/>
    <lineage>
        <taxon>Bacteria</taxon>
        <taxon>Candidatus Daviesiibacteriota</taxon>
    </lineage>
</organism>
<comment type="caution">
    <text evidence="1">The sequence shown here is derived from an EMBL/GenBank/DDBJ whole genome shotgun (WGS) entry which is preliminary data.</text>
</comment>